<dbReference type="InterPro" id="IPR001345">
    <property type="entry name" value="PG/BPGM_mutase_AS"/>
</dbReference>
<dbReference type="OrthoDB" id="4697614at2"/>
<dbReference type="InterPro" id="IPR013078">
    <property type="entry name" value="His_Pase_superF_clade-1"/>
</dbReference>
<dbReference type="InterPro" id="IPR029033">
    <property type="entry name" value="His_PPase_superfam"/>
</dbReference>
<dbReference type="SMART" id="SM00855">
    <property type="entry name" value="PGAM"/>
    <property type="match status" value="1"/>
</dbReference>
<sequence length="212" mass="23085">MTADRLVLWRHGQTDWNTSGRFQGQADIPLNATGVEQARDAARVLATLGAAQLWSSDLTRTRQTSAALGEATGLEPRLDERLREVHVGTWEGLRGPEIAEVEPEAWAALRRGEDVRRSATGETVSEVGERVAGALVEIAAQAPEGSTVVVTTHGLAGRAGLCRLLDLPFGLWRTFGSLDNCAWSVLHRHHAGGYWRVAEHNVRPLSVRQTIS</sequence>
<dbReference type="RefSeq" id="WP_091073222.1">
    <property type="nucleotide sequence ID" value="NZ_LT629799.1"/>
</dbReference>
<dbReference type="GO" id="GO:0016791">
    <property type="term" value="F:phosphatase activity"/>
    <property type="evidence" value="ECO:0007669"/>
    <property type="project" value="TreeGrafter"/>
</dbReference>
<evidence type="ECO:0000313" key="4">
    <source>
        <dbReference type="Proteomes" id="UP000198825"/>
    </source>
</evidence>
<evidence type="ECO:0000256" key="1">
    <source>
        <dbReference type="PIRSR" id="PIRSR613078-1"/>
    </source>
</evidence>
<keyword evidence="4" id="KW-1185">Reference proteome</keyword>
<name>A0A1H2LQU5_9ACTN</name>
<dbReference type="PANTHER" id="PTHR48100:SF62">
    <property type="entry name" value="GLUCOSYL-3-PHOSPHOGLYCERATE PHOSPHATASE"/>
    <property type="match status" value="1"/>
</dbReference>
<gene>
    <name evidence="3" type="ORF">SAMN04488544_0647</name>
</gene>
<accession>A0A1H2LQU5</accession>
<dbReference type="AlphaFoldDB" id="A0A1H2LQU5"/>
<dbReference type="CDD" id="cd07067">
    <property type="entry name" value="HP_PGM_like"/>
    <property type="match status" value="1"/>
</dbReference>
<proteinExistence type="predicted"/>
<dbReference type="EMBL" id="LT629799">
    <property type="protein sequence ID" value="SDU83212.1"/>
    <property type="molecule type" value="Genomic_DNA"/>
</dbReference>
<protein>
    <submittedName>
        <fullName evidence="3">Probable phosphoglycerate mutase</fullName>
    </submittedName>
</protein>
<feature type="active site" description="Proton donor/acceptor" evidence="1">
    <location>
        <position position="84"/>
    </location>
</feature>
<dbReference type="GO" id="GO:0005737">
    <property type="term" value="C:cytoplasm"/>
    <property type="evidence" value="ECO:0007669"/>
    <property type="project" value="TreeGrafter"/>
</dbReference>
<dbReference type="Pfam" id="PF00300">
    <property type="entry name" value="His_Phos_1"/>
    <property type="match status" value="1"/>
</dbReference>
<dbReference type="PROSITE" id="PS00175">
    <property type="entry name" value="PG_MUTASE"/>
    <property type="match status" value="1"/>
</dbReference>
<dbReference type="STRING" id="546874.SAMN04488544_0647"/>
<dbReference type="InterPro" id="IPR050275">
    <property type="entry name" value="PGM_Phosphatase"/>
</dbReference>
<evidence type="ECO:0000313" key="3">
    <source>
        <dbReference type="EMBL" id="SDU83212.1"/>
    </source>
</evidence>
<organism evidence="3 4">
    <name type="scientific">Microlunatus sagamiharensis</name>
    <dbReference type="NCBI Taxonomy" id="546874"/>
    <lineage>
        <taxon>Bacteria</taxon>
        <taxon>Bacillati</taxon>
        <taxon>Actinomycetota</taxon>
        <taxon>Actinomycetes</taxon>
        <taxon>Propionibacteriales</taxon>
        <taxon>Propionibacteriaceae</taxon>
        <taxon>Microlunatus</taxon>
    </lineage>
</organism>
<dbReference type="Gene3D" id="3.40.50.1240">
    <property type="entry name" value="Phosphoglycerate mutase-like"/>
    <property type="match status" value="1"/>
</dbReference>
<feature type="binding site" evidence="2">
    <location>
        <position position="60"/>
    </location>
    <ligand>
        <name>substrate</name>
    </ligand>
</feature>
<dbReference type="PANTHER" id="PTHR48100">
    <property type="entry name" value="BROAD-SPECIFICITY PHOSPHATASE YOR283W-RELATED"/>
    <property type="match status" value="1"/>
</dbReference>
<feature type="binding site" evidence="2">
    <location>
        <begin position="10"/>
        <end position="17"/>
    </location>
    <ligand>
        <name>substrate</name>
    </ligand>
</feature>
<feature type="active site" description="Tele-phosphohistidine intermediate" evidence="1">
    <location>
        <position position="11"/>
    </location>
</feature>
<dbReference type="SUPFAM" id="SSF53254">
    <property type="entry name" value="Phosphoglycerate mutase-like"/>
    <property type="match status" value="1"/>
</dbReference>
<evidence type="ECO:0000256" key="2">
    <source>
        <dbReference type="PIRSR" id="PIRSR613078-2"/>
    </source>
</evidence>
<reference evidence="4" key="1">
    <citation type="submission" date="2016-10" db="EMBL/GenBank/DDBJ databases">
        <authorList>
            <person name="Varghese N."/>
            <person name="Submissions S."/>
        </authorList>
    </citation>
    <scope>NUCLEOTIDE SEQUENCE [LARGE SCALE GENOMIC DNA]</scope>
    <source>
        <strain evidence="4">DSM 21743</strain>
    </source>
</reference>
<dbReference type="Proteomes" id="UP000198825">
    <property type="component" value="Chromosome I"/>
</dbReference>